<evidence type="ECO:0008006" key="5">
    <source>
        <dbReference type="Google" id="ProtNLM"/>
    </source>
</evidence>
<evidence type="ECO:0000256" key="2">
    <source>
        <dbReference type="SAM" id="SignalP"/>
    </source>
</evidence>
<sequence>MSSHRRLSLSGVVAGLAAVLGLWAAPAPALAQEDDGRGSTWQANEDDYLFLQPVIGKYKLTLDVRGYRTDRGVCLDLADVIQSLDLPIRIDKKSRRATGWMFAEDQTFTLDRDSETVQNMNITGGRAPIAGDIYDTPEGWCVDTRALSRWFGISFNPDLYNALVRLETDRDLPFMQAIERRSRAARLERRSKPVFDLSKFPTADMAYRPWRTPSLDVVAQGEVTSGEAGREPTAGRVELYAAGEALGASYFARFATDNQLNPQTLRLRAYRNDPAGGLLGPLEATQVAVGDVETIAGRLTGQTQVGRGAFVSNRPIGQTNRFSATTLRGTLPAGWDAELYRNGQLIAFQDDRGDGRYEFVEIELFYGRNDLEIVLYGPQGQIRREKTSVPVGFNQIEPGQTYYWAGVLQTQRDLLQLNRDNVFLPQKWRWGVGVERGLDQRTSVALGMQSLFFDGARRTYAEGALVRTLGAMQLELATAHEFGAGAVAEANALGRIGSVNFGVNGLVSFGSFRSEFAASDLDWRSGFTFDTSLALGKISLPIQGDLQHSQLIDGARLNEASLTTSVTAGRVAISAQLSHQERTASLIAPARTDTRLRLLANTRMGRWRVRGNAVWALQGPRPGLERANVRVDANLDERSDVQGQVEYIGQADEFRFTAAYTRRFDKLLLRGDAFVTTRGGVGAGVQVAFSLGSDPVRGGVRVSQAKLARNGQADVTVFRDDDGNGRRDPGEAVLKDVLVEAGQRSTDAWTSENGRTIIDELRPFRPVLVGVDESTLGDPFLAPAVKGIVITPRPGVMAKIEIPISPSGEVEGLLLGVNGLETPGVALELVDRNGDVVAETISEFDGFFLFQRVPYGQYRIQVAEEAARKLEVARGLPGLKGAPGFTVRQGEDIIRLGPVRLRSVNRDDPSEIPQIAARDPKSSPPE</sequence>
<dbReference type="PATRIC" id="fig|39960.10.peg.16"/>
<dbReference type="OrthoDB" id="121544at2"/>
<feature type="region of interest" description="Disordered" evidence="1">
    <location>
        <begin position="904"/>
        <end position="926"/>
    </location>
</feature>
<feature type="chain" id="PRO_5001699227" description="Carboxypeptidase regulatory-like domain-containing protein" evidence="2">
    <location>
        <begin position="32"/>
        <end position="926"/>
    </location>
</feature>
<keyword evidence="4" id="KW-1185">Reference proteome</keyword>
<evidence type="ECO:0000313" key="3">
    <source>
        <dbReference type="EMBL" id="KEO96602.1"/>
    </source>
</evidence>
<evidence type="ECO:0000313" key="4">
    <source>
        <dbReference type="Proteomes" id="UP000027866"/>
    </source>
</evidence>
<dbReference type="AlphaFoldDB" id="A0A074NG88"/>
<dbReference type="SUPFAM" id="SSF49478">
    <property type="entry name" value="Cna protein B-type domain"/>
    <property type="match status" value="1"/>
</dbReference>
<dbReference type="KEGG" id="elq:Ga0102493_11953"/>
<keyword evidence="2" id="KW-0732">Signal</keyword>
<evidence type="ECO:0000256" key="1">
    <source>
        <dbReference type="SAM" id="MobiDB-lite"/>
    </source>
</evidence>
<gene>
    <name evidence="3" type="ORF">EH32_10265</name>
</gene>
<protein>
    <recommendedName>
        <fullName evidence="5">Carboxypeptidase regulatory-like domain-containing protein</fullName>
    </recommendedName>
</protein>
<accession>A0A074NG88</accession>
<reference evidence="3 4" key="1">
    <citation type="submission" date="2014-04" db="EMBL/GenBank/DDBJ databases">
        <title>A comprehensive comparison of genomes of Erythrobacter spp. Strains.</title>
        <authorList>
            <person name="Zheng Q."/>
        </authorList>
    </citation>
    <scope>NUCLEOTIDE SEQUENCE [LARGE SCALE GENOMIC DNA]</scope>
    <source>
        <strain evidence="3 4">DSM 8509</strain>
    </source>
</reference>
<comment type="caution">
    <text evidence="3">The sequence shown here is derived from an EMBL/GenBank/DDBJ whole genome shotgun (WGS) entry which is preliminary data.</text>
</comment>
<dbReference type="RefSeq" id="WP_051697828.1">
    <property type="nucleotide sequence ID" value="NZ_CP017057.1"/>
</dbReference>
<proteinExistence type="predicted"/>
<feature type="signal peptide" evidence="2">
    <location>
        <begin position="1"/>
        <end position="31"/>
    </location>
</feature>
<name>A0A074NG88_9SPHN</name>
<organism evidence="3 4">
    <name type="scientific">Erythrobacter litoralis</name>
    <dbReference type="NCBI Taxonomy" id="39960"/>
    <lineage>
        <taxon>Bacteria</taxon>
        <taxon>Pseudomonadati</taxon>
        <taxon>Pseudomonadota</taxon>
        <taxon>Alphaproteobacteria</taxon>
        <taxon>Sphingomonadales</taxon>
        <taxon>Erythrobacteraceae</taxon>
        <taxon>Erythrobacter/Porphyrobacter group</taxon>
        <taxon>Erythrobacter</taxon>
    </lineage>
</organism>
<dbReference type="Proteomes" id="UP000027866">
    <property type="component" value="Unassembled WGS sequence"/>
</dbReference>
<dbReference type="EMBL" id="JMIX01000005">
    <property type="protein sequence ID" value="KEO96602.1"/>
    <property type="molecule type" value="Genomic_DNA"/>
</dbReference>